<keyword evidence="1" id="KW-0812">Transmembrane</keyword>
<dbReference type="EMBL" id="JPIU01000040">
    <property type="protein sequence ID" value="KIO43919.1"/>
    <property type="molecule type" value="Genomic_DNA"/>
</dbReference>
<accession>A0A0C3RFC9</accession>
<evidence type="ECO:0000313" key="3">
    <source>
        <dbReference type="Proteomes" id="UP000031980"/>
    </source>
</evidence>
<evidence type="ECO:0000256" key="1">
    <source>
        <dbReference type="SAM" id="Phobius"/>
    </source>
</evidence>
<name>A0A0C3RFC9_9PORP</name>
<protein>
    <submittedName>
        <fullName evidence="2">Uncharacterized protein</fullName>
    </submittedName>
</protein>
<gene>
    <name evidence="2" type="ORF">BA92_11015</name>
</gene>
<feature type="transmembrane region" description="Helical" evidence="1">
    <location>
        <begin position="26"/>
        <end position="47"/>
    </location>
</feature>
<keyword evidence="3" id="KW-1185">Reference proteome</keyword>
<proteinExistence type="predicted"/>
<dbReference type="Proteomes" id="UP000031980">
    <property type="component" value="Unassembled WGS sequence"/>
</dbReference>
<keyword evidence="1" id="KW-0472">Membrane</keyword>
<sequence length="73" mass="8704">MKNDLMTLFSDQLHWFARLKRKQRFCVLYFCMSFGILLSIFFINPLLELLVVLNFGISVRLLKKHVPLNDLED</sequence>
<keyword evidence="1" id="KW-1133">Transmembrane helix</keyword>
<dbReference type="RefSeq" id="WP_005932418.1">
    <property type="nucleotide sequence ID" value="NZ_JPIU01000040.1"/>
</dbReference>
<evidence type="ECO:0000313" key="2">
    <source>
        <dbReference type="EMBL" id="KIO43919.1"/>
    </source>
</evidence>
<dbReference type="GeneID" id="92989244"/>
<organism evidence="2 3">
    <name type="scientific">Sanguibacteroides justesenii</name>
    <dbReference type="NCBI Taxonomy" id="1547597"/>
    <lineage>
        <taxon>Bacteria</taxon>
        <taxon>Pseudomonadati</taxon>
        <taxon>Bacteroidota</taxon>
        <taxon>Bacteroidia</taxon>
        <taxon>Bacteroidales</taxon>
        <taxon>Porphyromonadaceae</taxon>
        <taxon>Sanguibacteroides</taxon>
    </lineage>
</organism>
<dbReference type="AlphaFoldDB" id="A0A0C3RFC9"/>
<comment type="caution">
    <text evidence="2">The sequence shown here is derived from an EMBL/GenBank/DDBJ whole genome shotgun (WGS) entry which is preliminary data.</text>
</comment>
<reference evidence="2 3" key="1">
    <citation type="submission" date="2014-07" db="EMBL/GenBank/DDBJ databases">
        <title>Porphyromonadaceae bacterium OUH 308042 = ATCC BAA-2681 = DSM 28342 draft genome.</title>
        <authorList>
            <person name="Sydenham T.V."/>
            <person name="Hasman H."/>
            <person name="Justensen U.S."/>
        </authorList>
    </citation>
    <scope>NUCLEOTIDE SEQUENCE [LARGE SCALE GENOMIC DNA]</scope>
    <source>
        <strain evidence="2 3">OUH 308042</strain>
    </source>
</reference>